<dbReference type="InterPro" id="IPR052725">
    <property type="entry name" value="GS_Type-3"/>
</dbReference>
<accession>A0A9D9H694</accession>
<dbReference type="Pfam" id="PF18318">
    <property type="entry name" value="Gln-synt_C-ter"/>
    <property type="match status" value="1"/>
</dbReference>
<name>A0A9D9H694_9SPIO</name>
<dbReference type="Pfam" id="PF00120">
    <property type="entry name" value="Gln-synt_C"/>
    <property type="match status" value="1"/>
</dbReference>
<dbReference type="PROSITE" id="PS51987">
    <property type="entry name" value="GS_CATALYTIC"/>
    <property type="match status" value="1"/>
</dbReference>
<dbReference type="InterPro" id="IPR022147">
    <property type="entry name" value="GSIII_N"/>
</dbReference>
<reference evidence="5" key="1">
    <citation type="submission" date="2020-10" db="EMBL/GenBank/DDBJ databases">
        <authorList>
            <person name="Gilroy R."/>
        </authorList>
    </citation>
    <scope>NUCLEOTIDE SEQUENCE</scope>
    <source>
        <strain evidence="5">7293</strain>
    </source>
</reference>
<comment type="caution">
    <text evidence="5">The sequence shown here is derived from an EMBL/GenBank/DDBJ whole genome shotgun (WGS) entry which is preliminary data.</text>
</comment>
<feature type="domain" description="GS beta-grasp" evidence="3">
    <location>
        <begin position="61"/>
        <end position="150"/>
    </location>
</feature>
<dbReference type="PROSITE" id="PS51986">
    <property type="entry name" value="GS_BETA_GRASP"/>
    <property type="match status" value="1"/>
</dbReference>
<dbReference type="InterPro" id="IPR040577">
    <property type="entry name" value="Gln-synt_C"/>
</dbReference>
<evidence type="ECO:0000313" key="6">
    <source>
        <dbReference type="Proteomes" id="UP000823615"/>
    </source>
</evidence>
<dbReference type="InterPro" id="IPR008147">
    <property type="entry name" value="Gln_synt_N"/>
</dbReference>
<evidence type="ECO:0000259" key="4">
    <source>
        <dbReference type="PROSITE" id="PS51987"/>
    </source>
</evidence>
<sequence length="690" mass="76584">MNVPEMFGSMVFNDNIMREMLPKKVYQSLKNTMVEGKALDEDVADIVAAAMKEWAVSKGATHFTHWFQPMTGVTAEKHDSFLTVDKSGSVIMDFSGKELIKGEPDASSFPSGGLRATFEARGYTAWDPTSYAFIKDDTLCIPTAFCSYTGQILDKKTPLLRSMDVISKEAVRALSLFGKNVKRVNATIGAEQEYFLIDKNDFAKRLDLKLTGRTLVGAAAAKGQEMEDHYFGSIRPRVKAFMADLDEELWKLGITAKTEHNEVAPCQHEMAPIYDNANKATDANQLTMEMMKKVAERHGFACLLHEKPFEGINGSGKHNNWALSTDDGENLLDPGRTPEANAQFLLFLTAIIKAVDEYQDLLRISVASAGNDHRLGANEAPPAIVSIFVGDELESVISSIVDDKPLSGKTSSMRLDIGTSVLPKLARDNSDRNRTSPFAFTGNKFEFRMPGSSFNIACTNVMLNTAVADALASFCDELEGAADFNASLSALIRRELKAHRRILFNGNGYSKEWEEEAERRGLANYKRTPDALVHYCDEKNIALFSRHRIYTREEMESRLEISLDEYQKAIHIEASTMLEILRRQVLPAVLRFSSSLASSVQVKKEIGVTSEADKALCSSVSSLANELLSKCDELDKCIAESPEGTEKAAFYAADCIIPLMEDARGLSDKLESITDKSYWPFPTYSDILFY</sequence>
<evidence type="ECO:0000256" key="1">
    <source>
        <dbReference type="PROSITE-ProRule" id="PRU01330"/>
    </source>
</evidence>
<dbReference type="Gene3D" id="3.30.590.10">
    <property type="entry name" value="Glutamine synthetase/guanido kinase, catalytic domain"/>
    <property type="match status" value="1"/>
</dbReference>
<dbReference type="InterPro" id="IPR014746">
    <property type="entry name" value="Gln_synth/guanido_kin_cat_dom"/>
</dbReference>
<evidence type="ECO:0000256" key="2">
    <source>
        <dbReference type="RuleBase" id="RU000384"/>
    </source>
</evidence>
<comment type="similarity">
    <text evidence="1 2">Belongs to the glutamine synthetase family.</text>
</comment>
<evidence type="ECO:0000313" key="5">
    <source>
        <dbReference type="EMBL" id="MBO8436403.1"/>
    </source>
</evidence>
<protein>
    <submittedName>
        <fullName evidence="5">Glutamine synthetase III</fullName>
    </submittedName>
</protein>
<reference evidence="5" key="2">
    <citation type="journal article" date="2021" name="PeerJ">
        <title>Extensive microbial diversity within the chicken gut microbiome revealed by metagenomics and culture.</title>
        <authorList>
            <person name="Gilroy R."/>
            <person name="Ravi A."/>
            <person name="Getino M."/>
            <person name="Pursley I."/>
            <person name="Horton D.L."/>
            <person name="Alikhan N.F."/>
            <person name="Baker D."/>
            <person name="Gharbi K."/>
            <person name="Hall N."/>
            <person name="Watson M."/>
            <person name="Adriaenssens E.M."/>
            <person name="Foster-Nyarko E."/>
            <person name="Jarju S."/>
            <person name="Secka A."/>
            <person name="Antonio M."/>
            <person name="Oren A."/>
            <person name="Chaudhuri R.R."/>
            <person name="La Ragione R."/>
            <person name="Hildebrand F."/>
            <person name="Pallen M.J."/>
        </authorList>
    </citation>
    <scope>NUCLEOTIDE SEQUENCE</scope>
    <source>
        <strain evidence="5">7293</strain>
    </source>
</reference>
<feature type="domain" description="GS catalytic" evidence="4">
    <location>
        <begin position="155"/>
        <end position="585"/>
    </location>
</feature>
<dbReference type="SUPFAM" id="SSF55931">
    <property type="entry name" value="Glutamine synthetase/guanido kinase"/>
    <property type="match status" value="1"/>
</dbReference>
<dbReference type="InterPro" id="IPR008146">
    <property type="entry name" value="Gln_synth_cat_dom"/>
</dbReference>
<proteinExistence type="inferred from homology"/>
<dbReference type="Pfam" id="PF12437">
    <property type="entry name" value="GSIII_N"/>
    <property type="match status" value="1"/>
</dbReference>
<gene>
    <name evidence="5" type="ORF">IAA97_05445</name>
</gene>
<dbReference type="PANTHER" id="PTHR42974:SF1">
    <property type="entry name" value="TYPE-3 GLUTAMINE SYNTHETASE"/>
    <property type="match status" value="1"/>
</dbReference>
<organism evidence="5 6">
    <name type="scientific">Candidatus Ornithospirochaeta stercoripullorum</name>
    <dbReference type="NCBI Taxonomy" id="2840899"/>
    <lineage>
        <taxon>Bacteria</taxon>
        <taxon>Pseudomonadati</taxon>
        <taxon>Spirochaetota</taxon>
        <taxon>Spirochaetia</taxon>
        <taxon>Spirochaetales</taxon>
        <taxon>Spirochaetaceae</taxon>
        <taxon>Spirochaetaceae incertae sedis</taxon>
        <taxon>Candidatus Ornithospirochaeta</taxon>
    </lineage>
</organism>
<dbReference type="Proteomes" id="UP000823615">
    <property type="component" value="Unassembled WGS sequence"/>
</dbReference>
<dbReference type="GO" id="GO:0004356">
    <property type="term" value="F:glutamine synthetase activity"/>
    <property type="evidence" value="ECO:0007669"/>
    <property type="project" value="InterPro"/>
</dbReference>
<dbReference type="SMART" id="SM01230">
    <property type="entry name" value="Gln-synt_C"/>
    <property type="match status" value="1"/>
</dbReference>
<dbReference type="AlphaFoldDB" id="A0A9D9H694"/>
<dbReference type="GO" id="GO:0006542">
    <property type="term" value="P:glutamine biosynthetic process"/>
    <property type="evidence" value="ECO:0007669"/>
    <property type="project" value="InterPro"/>
</dbReference>
<evidence type="ECO:0000259" key="3">
    <source>
        <dbReference type="PROSITE" id="PS51986"/>
    </source>
</evidence>
<dbReference type="Gene3D" id="1.20.120.1560">
    <property type="match status" value="1"/>
</dbReference>
<dbReference type="PANTHER" id="PTHR42974">
    <property type="entry name" value="GLUTAMINE SYNTHETASE"/>
    <property type="match status" value="1"/>
</dbReference>
<dbReference type="EMBL" id="JADIMT010000067">
    <property type="protein sequence ID" value="MBO8436403.1"/>
    <property type="molecule type" value="Genomic_DNA"/>
</dbReference>